<name>A0A813LHU7_POLGL</name>
<dbReference type="AlphaFoldDB" id="A0A813LHU7"/>
<comment type="caution">
    <text evidence="2">The sequence shown here is derived from an EMBL/GenBank/DDBJ whole genome shotgun (WGS) entry which is preliminary data.</text>
</comment>
<proteinExistence type="predicted"/>
<protein>
    <submittedName>
        <fullName evidence="2">Uncharacterized protein</fullName>
    </submittedName>
</protein>
<organism evidence="2 3">
    <name type="scientific">Polarella glacialis</name>
    <name type="common">Dinoflagellate</name>
    <dbReference type="NCBI Taxonomy" id="89957"/>
    <lineage>
        <taxon>Eukaryota</taxon>
        <taxon>Sar</taxon>
        <taxon>Alveolata</taxon>
        <taxon>Dinophyceae</taxon>
        <taxon>Suessiales</taxon>
        <taxon>Suessiaceae</taxon>
        <taxon>Polarella</taxon>
    </lineage>
</organism>
<sequence>MSKQALLHAFSLPNRPTLIAGAPGGCQPNWSSKACEPNRLNPRTQSPISRPAPLAKKNGYSPTHGDSSESNSNGCLENLQELRYAPLHQQKPAKYGHEQDN</sequence>
<reference evidence="2" key="1">
    <citation type="submission" date="2021-02" db="EMBL/GenBank/DDBJ databases">
        <authorList>
            <person name="Dougan E. K."/>
            <person name="Rhodes N."/>
            <person name="Thang M."/>
            <person name="Chan C."/>
        </authorList>
    </citation>
    <scope>NUCLEOTIDE SEQUENCE</scope>
</reference>
<evidence type="ECO:0000313" key="2">
    <source>
        <dbReference type="EMBL" id="CAE8728494.1"/>
    </source>
</evidence>
<dbReference type="EMBL" id="CAJNNW010035560">
    <property type="protein sequence ID" value="CAE8728494.1"/>
    <property type="molecule type" value="Genomic_DNA"/>
</dbReference>
<evidence type="ECO:0000256" key="1">
    <source>
        <dbReference type="SAM" id="MobiDB-lite"/>
    </source>
</evidence>
<evidence type="ECO:0000313" key="3">
    <source>
        <dbReference type="Proteomes" id="UP000626109"/>
    </source>
</evidence>
<gene>
    <name evidence="2" type="ORF">PGLA2088_LOCUS45147</name>
</gene>
<feature type="region of interest" description="Disordered" evidence="1">
    <location>
        <begin position="17"/>
        <end position="101"/>
    </location>
</feature>
<accession>A0A813LHU7</accession>
<feature type="compositionally biased region" description="Polar residues" evidence="1">
    <location>
        <begin position="60"/>
        <end position="75"/>
    </location>
</feature>
<dbReference type="Proteomes" id="UP000626109">
    <property type="component" value="Unassembled WGS sequence"/>
</dbReference>